<dbReference type="KEGG" id="llu:AKJ09_02653"/>
<evidence type="ECO:0000313" key="1">
    <source>
        <dbReference type="EMBL" id="AKU95989.1"/>
    </source>
</evidence>
<keyword evidence="2" id="KW-1185">Reference proteome</keyword>
<organism evidence="1 2">
    <name type="scientific">Labilithrix luteola</name>
    <dbReference type="NCBI Taxonomy" id="1391654"/>
    <lineage>
        <taxon>Bacteria</taxon>
        <taxon>Pseudomonadati</taxon>
        <taxon>Myxococcota</taxon>
        <taxon>Polyangia</taxon>
        <taxon>Polyangiales</taxon>
        <taxon>Labilitrichaceae</taxon>
        <taxon>Labilithrix</taxon>
    </lineage>
</organism>
<dbReference type="EMBL" id="CP012333">
    <property type="protein sequence ID" value="AKU95989.1"/>
    <property type="molecule type" value="Genomic_DNA"/>
</dbReference>
<dbReference type="Proteomes" id="UP000064967">
    <property type="component" value="Chromosome"/>
</dbReference>
<gene>
    <name evidence="1" type="ORF">AKJ09_02653</name>
</gene>
<protein>
    <submittedName>
        <fullName evidence="1">Uncharacterized protein</fullName>
    </submittedName>
</protein>
<name>A0A0K1PS79_9BACT</name>
<sequence>MHASATIGDNRGMSLEALWPKVPDAVRALAEEWRAAGKEPPASVRVFQEQSVDDVIDALSSASSFEEFLQSDDTNPGASVWVALAVARLKLPLSRPVPDDIDGGDFLEGDVRDANSFDHSGEGCAVVAGSLDVRRLRVTDSCSFVVAGDLKARIVRVTGVVIVTGDVTCDLLQVLGSGGIFWVDGTCRTKVLDNPNHFHLAAKIDAACNVQTLDDAALSAKLAELDIGQDIGAMVRGPR</sequence>
<evidence type="ECO:0000313" key="2">
    <source>
        <dbReference type="Proteomes" id="UP000064967"/>
    </source>
</evidence>
<dbReference type="AlphaFoldDB" id="A0A0K1PS79"/>
<reference evidence="1 2" key="1">
    <citation type="submission" date="2015-08" db="EMBL/GenBank/DDBJ databases">
        <authorList>
            <person name="Babu N.S."/>
            <person name="Beckwith C.J."/>
            <person name="Beseler K.G."/>
            <person name="Brison A."/>
            <person name="Carone J.V."/>
            <person name="Caskin T.P."/>
            <person name="Diamond M."/>
            <person name="Durham M.E."/>
            <person name="Foxe J.M."/>
            <person name="Go M."/>
            <person name="Henderson B.A."/>
            <person name="Jones I.B."/>
            <person name="McGettigan J.A."/>
            <person name="Micheletti S.J."/>
            <person name="Nasrallah M.E."/>
            <person name="Ortiz D."/>
            <person name="Piller C.R."/>
            <person name="Privatt S.R."/>
            <person name="Schneider S.L."/>
            <person name="Sharp S."/>
            <person name="Smith T.C."/>
            <person name="Stanton J.D."/>
            <person name="Ullery H.E."/>
            <person name="Wilson R.J."/>
            <person name="Serrano M.G."/>
            <person name="Buck G."/>
            <person name="Lee V."/>
            <person name="Wang Y."/>
            <person name="Carvalho R."/>
            <person name="Voegtly L."/>
            <person name="Shi R."/>
            <person name="Duckworth R."/>
            <person name="Johnson A."/>
            <person name="Loviza R."/>
            <person name="Walstead R."/>
            <person name="Shah Z."/>
            <person name="Kiflezghi M."/>
            <person name="Wade K."/>
            <person name="Ball S.L."/>
            <person name="Bradley K.W."/>
            <person name="Asai D.J."/>
            <person name="Bowman C.A."/>
            <person name="Russell D.A."/>
            <person name="Pope W.H."/>
            <person name="Jacobs-Sera D."/>
            <person name="Hendrix R.W."/>
            <person name="Hatfull G.F."/>
        </authorList>
    </citation>
    <scope>NUCLEOTIDE SEQUENCE [LARGE SCALE GENOMIC DNA]</scope>
    <source>
        <strain evidence="1 2">DSM 27648</strain>
    </source>
</reference>
<dbReference type="STRING" id="1391654.AKJ09_02653"/>
<proteinExistence type="predicted"/>
<accession>A0A0K1PS79</accession>